<evidence type="ECO:0000256" key="1">
    <source>
        <dbReference type="ARBA" id="ARBA00008668"/>
    </source>
</evidence>
<dbReference type="Pfam" id="PF00657">
    <property type="entry name" value="Lipase_GDSL"/>
    <property type="match status" value="1"/>
</dbReference>
<sequence>MNMFCNKKTSTEKQLISFLMGAHSVICFLFLALPMIQSQALVPEQRAARVPAVFAFGDSVVDSGNNNMLLTTAKCNFPPYGRDFIGHRATGRFSNGKIPTDLFASYLGVKELLPAYLDPDIKEHDLLTGVSFASGGAGYDNLTAEIPLVFSLWDQLEMFKEYKRKLEAIAGEMRAANIVAESQCIIFSGTNDLMTTYFTTSIRALSYDLPSYINFMLQAASSFVEELYSLGARKIAVIGVPPIGCVPAQRTLKGGITRDCVDTYNQASIKFNSELSMRLERLATYHPGARIMYIDIYNPLLELILHPSDYGFEEATKGCCGTGKIEATILCNDLTPFTCPDATKYLFWDGFHPTERGYEILVTKITQNQGI</sequence>
<organism evidence="2 3">
    <name type="scientific">Phoenix dactylifera</name>
    <name type="common">Date palm</name>
    <dbReference type="NCBI Taxonomy" id="42345"/>
    <lineage>
        <taxon>Eukaryota</taxon>
        <taxon>Viridiplantae</taxon>
        <taxon>Streptophyta</taxon>
        <taxon>Embryophyta</taxon>
        <taxon>Tracheophyta</taxon>
        <taxon>Spermatophyta</taxon>
        <taxon>Magnoliopsida</taxon>
        <taxon>Liliopsida</taxon>
        <taxon>Arecaceae</taxon>
        <taxon>Coryphoideae</taxon>
        <taxon>Phoeniceae</taxon>
        <taxon>Phoenix</taxon>
    </lineage>
</organism>
<dbReference type="GeneID" id="103719249"/>
<evidence type="ECO:0000313" key="2">
    <source>
        <dbReference type="Proteomes" id="UP000228380"/>
    </source>
</evidence>
<evidence type="ECO:0000313" key="3">
    <source>
        <dbReference type="RefSeq" id="XP_008806618.3"/>
    </source>
</evidence>
<dbReference type="InterPro" id="IPR036514">
    <property type="entry name" value="SGNH_hydro_sf"/>
</dbReference>
<dbReference type="FunFam" id="3.40.50.1110:FF:000003">
    <property type="entry name" value="GDSL esterase/lipase APG"/>
    <property type="match status" value="1"/>
</dbReference>
<dbReference type="AlphaFoldDB" id="A0A8B7CUV2"/>
<proteinExistence type="inferred from homology"/>
<dbReference type="KEGG" id="pda:103719249"/>
<gene>
    <name evidence="3" type="primary">LOC103719249</name>
</gene>
<dbReference type="InterPro" id="IPR035669">
    <property type="entry name" value="SGNH_plant_lipase-like"/>
</dbReference>
<reference evidence="3" key="1">
    <citation type="submission" date="2025-08" db="UniProtKB">
        <authorList>
            <consortium name="RefSeq"/>
        </authorList>
    </citation>
    <scope>IDENTIFICATION</scope>
    <source>
        <tissue evidence="3">Young leaves</tissue>
    </source>
</reference>
<dbReference type="InterPro" id="IPR050592">
    <property type="entry name" value="GDSL_lipolytic_enzyme"/>
</dbReference>
<dbReference type="CDD" id="cd01837">
    <property type="entry name" value="SGNH_plant_lipase_like"/>
    <property type="match status" value="1"/>
</dbReference>
<dbReference type="RefSeq" id="XP_008806618.3">
    <property type="nucleotide sequence ID" value="XM_008808396.3"/>
</dbReference>
<dbReference type="PANTHER" id="PTHR45642:SF150">
    <property type="entry name" value="GDSL ESTERASE_LIPASE EXL3"/>
    <property type="match status" value="1"/>
</dbReference>
<comment type="similarity">
    <text evidence="1">Belongs to the 'GDSL' lipolytic enzyme family.</text>
</comment>
<dbReference type="Gene3D" id="3.40.50.1110">
    <property type="entry name" value="SGNH hydrolase"/>
    <property type="match status" value="1"/>
</dbReference>
<protein>
    <submittedName>
        <fullName evidence="3">GDSL esterase/lipase EXL3-like</fullName>
    </submittedName>
</protein>
<dbReference type="Proteomes" id="UP000228380">
    <property type="component" value="Unplaced"/>
</dbReference>
<dbReference type="PANTHER" id="PTHR45642">
    <property type="entry name" value="GDSL ESTERASE/LIPASE EXL3"/>
    <property type="match status" value="1"/>
</dbReference>
<dbReference type="InterPro" id="IPR001087">
    <property type="entry name" value="GDSL"/>
</dbReference>
<name>A0A8B7CUV2_PHODC</name>
<dbReference type="OrthoDB" id="1600564at2759"/>
<accession>A0A8B7CUV2</accession>
<dbReference type="SUPFAM" id="SSF52266">
    <property type="entry name" value="SGNH hydrolase"/>
    <property type="match status" value="1"/>
</dbReference>
<keyword evidence="2" id="KW-1185">Reference proteome</keyword>
<dbReference type="GO" id="GO:0016788">
    <property type="term" value="F:hydrolase activity, acting on ester bonds"/>
    <property type="evidence" value="ECO:0007669"/>
    <property type="project" value="InterPro"/>
</dbReference>